<proteinExistence type="predicted"/>
<dbReference type="AlphaFoldDB" id="A0A4S5EPD4"/>
<dbReference type="InterPro" id="IPR055592">
    <property type="entry name" value="DUF7168"/>
</dbReference>
<feature type="region of interest" description="Disordered" evidence="1">
    <location>
        <begin position="1"/>
        <end position="29"/>
    </location>
</feature>
<dbReference type="Pfam" id="PF23771">
    <property type="entry name" value="DUF7168"/>
    <property type="match status" value="1"/>
</dbReference>
<reference evidence="4 5" key="1">
    <citation type="submission" date="2019-04" db="EMBL/GenBank/DDBJ databases">
        <title>Draft genome sequences for three unisolated Alnus-infective Frankia Sp+ strains, AgTrS, AiOr and AvVan, the first sequenced Frankia strains able to sporulate in-planta.</title>
        <authorList>
            <person name="Bethencourt L."/>
            <person name="Vautrin F."/>
            <person name="Taib N."/>
            <person name="Dubost A."/>
            <person name="Castro-Garcia L."/>
            <person name="Imbaud O."/>
            <person name="Abrouk D."/>
            <person name="Fournier P."/>
            <person name="Briolay J."/>
            <person name="Nguyen A."/>
            <person name="Normand P."/>
            <person name="Fernandez M.P."/>
            <person name="Brochier-Armanet C."/>
            <person name="Herrera-Belaroussi A."/>
        </authorList>
    </citation>
    <scope>NUCLEOTIDE SEQUENCE [LARGE SCALE GENOMIC DNA]</scope>
    <source>
        <strain evidence="4 5">AvVan</strain>
    </source>
</reference>
<accession>A0A4S5EPD4</accession>
<organism evidence="4 5">
    <name type="scientific">Candidatus Frankia alpina</name>
    <dbReference type="NCBI Taxonomy" id="2699483"/>
    <lineage>
        <taxon>Bacteria</taxon>
        <taxon>Bacillati</taxon>
        <taxon>Actinomycetota</taxon>
        <taxon>Actinomycetes</taxon>
        <taxon>Frankiales</taxon>
        <taxon>Frankiaceae</taxon>
        <taxon>Frankia</taxon>
    </lineage>
</organism>
<dbReference type="Pfam" id="PF10979">
    <property type="entry name" value="DUF2786"/>
    <property type="match status" value="1"/>
</dbReference>
<dbReference type="OrthoDB" id="3508128at2"/>
<keyword evidence="5" id="KW-1185">Reference proteome</keyword>
<sequence length="470" mass="50809">MGSRSRERRKAKQKARVNRGRAQAAGPAEGLFYQERSQRELLAEAADLLVAAALNAKLAEDDEALAEYVESLVAAPGGPSGRRAVNRCLVGWFDRVVGAAWQHGWQPVDVHRVVNRRAGQRLARLAVDAIALQMRQYAAATVDERWRAQLEALDVTVWWDRDDTWLDAWGDRAGRDRAEVLVDTLDLLILLNTLPRLESLCPPPGAARRDTSGHGHGHARGARGGQPAGSTSDRSADPRMLDKVRALLAKAESTGFAEEAEALTAKAQELMARHSIDEALLAAGKGSRDSPAGRRVGIDNPYEVAKASLLDVVADANRCRSVWSKNLGFATVVGFEPDLDAAELLYTSLLVQATTAMMRAGSRQDRAGRSRTRSFRQSFLASFAVRIGQRLMAATEQVSEQAAAEAGDGRLLPVLAARTDSVREATETMFPEIVSHTVSATDGEGWASGRAAADLASLHTRDEVTADRPG</sequence>
<evidence type="ECO:0000259" key="2">
    <source>
        <dbReference type="Pfam" id="PF10979"/>
    </source>
</evidence>
<comment type="caution">
    <text evidence="4">The sequence shown here is derived from an EMBL/GenBank/DDBJ whole genome shotgun (WGS) entry which is preliminary data.</text>
</comment>
<gene>
    <name evidence="4" type="ORF">E7Y31_13105</name>
</gene>
<evidence type="ECO:0000313" key="5">
    <source>
        <dbReference type="Proteomes" id="UP000305282"/>
    </source>
</evidence>
<feature type="compositionally biased region" description="Basic residues" evidence="1">
    <location>
        <begin position="1"/>
        <end position="19"/>
    </location>
</feature>
<feature type="domain" description="DUF2786" evidence="2">
    <location>
        <begin position="239"/>
        <end position="278"/>
    </location>
</feature>
<protein>
    <submittedName>
        <fullName evidence="4">DUF2786 domain-containing protein</fullName>
    </submittedName>
</protein>
<evidence type="ECO:0000259" key="3">
    <source>
        <dbReference type="Pfam" id="PF23771"/>
    </source>
</evidence>
<dbReference type="InterPro" id="IPR024498">
    <property type="entry name" value="DUF2786"/>
</dbReference>
<dbReference type="Proteomes" id="UP000305282">
    <property type="component" value="Unassembled WGS sequence"/>
</dbReference>
<evidence type="ECO:0000256" key="1">
    <source>
        <dbReference type="SAM" id="MobiDB-lite"/>
    </source>
</evidence>
<feature type="region of interest" description="Disordered" evidence="1">
    <location>
        <begin position="201"/>
        <end position="237"/>
    </location>
</feature>
<feature type="domain" description="DUF7168" evidence="3">
    <location>
        <begin position="306"/>
        <end position="417"/>
    </location>
</feature>
<evidence type="ECO:0000313" key="4">
    <source>
        <dbReference type="EMBL" id="THJ74164.1"/>
    </source>
</evidence>
<name>A0A4S5EPD4_9ACTN</name>
<dbReference type="EMBL" id="SSXH01000305">
    <property type="protein sequence ID" value="THJ74164.1"/>
    <property type="molecule type" value="Genomic_DNA"/>
</dbReference>